<comment type="caution">
    <text evidence="2">The sequence shown here is derived from an EMBL/GenBank/DDBJ whole genome shotgun (WGS) entry which is preliminary data.</text>
</comment>
<evidence type="ECO:0000313" key="2">
    <source>
        <dbReference type="EMBL" id="TCO62266.1"/>
    </source>
</evidence>
<keyword evidence="1" id="KW-0732">Signal</keyword>
<evidence type="ECO:0008006" key="4">
    <source>
        <dbReference type="Google" id="ProtNLM"/>
    </source>
</evidence>
<dbReference type="Proteomes" id="UP000295680">
    <property type="component" value="Unassembled WGS sequence"/>
</dbReference>
<sequence length="166" mass="17473">MRRGPRVFVLSIGCLWLAAGGALAAADQPRAQKVDPAQTTLVEDFAYPGAGEILARRGITLVKGDGHLLLVACGQPGLIEVMSTDVPHDTDPDALHYCFKASVPFGDLTLTIPNAYQVKGDDHSVTATVTVQNQTSTVPIDKNTWTGIGISSGPDPATLLRLTAKP</sequence>
<dbReference type="AlphaFoldDB" id="A0A4R2JY18"/>
<organism evidence="2 3">
    <name type="scientific">Actinocrispum wychmicini</name>
    <dbReference type="NCBI Taxonomy" id="1213861"/>
    <lineage>
        <taxon>Bacteria</taxon>
        <taxon>Bacillati</taxon>
        <taxon>Actinomycetota</taxon>
        <taxon>Actinomycetes</taxon>
        <taxon>Pseudonocardiales</taxon>
        <taxon>Pseudonocardiaceae</taxon>
        <taxon>Actinocrispum</taxon>
    </lineage>
</organism>
<feature type="signal peptide" evidence="1">
    <location>
        <begin position="1"/>
        <end position="24"/>
    </location>
</feature>
<dbReference type="EMBL" id="SLWS01000002">
    <property type="protein sequence ID" value="TCO62266.1"/>
    <property type="molecule type" value="Genomic_DNA"/>
</dbReference>
<keyword evidence="3" id="KW-1185">Reference proteome</keyword>
<name>A0A4R2JY18_9PSEU</name>
<feature type="chain" id="PRO_5020215420" description="Secreted protein" evidence="1">
    <location>
        <begin position="25"/>
        <end position="166"/>
    </location>
</feature>
<dbReference type="OrthoDB" id="3373619at2"/>
<gene>
    <name evidence="2" type="ORF">EV192_102403</name>
</gene>
<reference evidence="2 3" key="1">
    <citation type="submission" date="2019-03" db="EMBL/GenBank/DDBJ databases">
        <title>Genomic Encyclopedia of Type Strains, Phase IV (KMG-IV): sequencing the most valuable type-strain genomes for metagenomic binning, comparative biology and taxonomic classification.</title>
        <authorList>
            <person name="Goeker M."/>
        </authorList>
    </citation>
    <scope>NUCLEOTIDE SEQUENCE [LARGE SCALE GENOMIC DNA]</scope>
    <source>
        <strain evidence="2 3">DSM 45934</strain>
    </source>
</reference>
<accession>A0A4R2JY18</accession>
<evidence type="ECO:0000256" key="1">
    <source>
        <dbReference type="SAM" id="SignalP"/>
    </source>
</evidence>
<proteinExistence type="predicted"/>
<dbReference type="RefSeq" id="WP_132113899.1">
    <property type="nucleotide sequence ID" value="NZ_SLWS01000002.1"/>
</dbReference>
<protein>
    <recommendedName>
        <fullName evidence="4">Secreted protein</fullName>
    </recommendedName>
</protein>
<evidence type="ECO:0000313" key="3">
    <source>
        <dbReference type="Proteomes" id="UP000295680"/>
    </source>
</evidence>